<dbReference type="InterPro" id="IPR036663">
    <property type="entry name" value="Fumarylacetoacetase_C_sf"/>
</dbReference>
<dbReference type="GO" id="GO:0005737">
    <property type="term" value="C:cytoplasm"/>
    <property type="evidence" value="ECO:0007669"/>
    <property type="project" value="TreeGrafter"/>
</dbReference>
<organism evidence="1 2">
    <name type="scientific">Sphingomonas tagetis</name>
    <dbReference type="NCBI Taxonomy" id="2949092"/>
    <lineage>
        <taxon>Bacteria</taxon>
        <taxon>Pseudomonadati</taxon>
        <taxon>Pseudomonadota</taxon>
        <taxon>Alphaproteobacteria</taxon>
        <taxon>Sphingomonadales</taxon>
        <taxon>Sphingomonadaceae</taxon>
        <taxon>Sphingomonas</taxon>
    </lineage>
</organism>
<sequence length="263" mass="27101">MNRQDAIAEAFVAARRSASGLPDYPGTLPDSLADAYAIQDRALALTGGEVAGWKLGKINPPLDGKLGVNRLAGPIFADSVHDGIGKSPAMPVFADGFAAAEAEFLLRIGRAPDPAKSSYTMDEAAGLIDAVHVGIEIASSPFPGINVLGPLVTISDFGNNHGLVIGEAITGWRDLDFLDWPVALLIDGVQAGGAIARDMLDGPIGAARFLFETMAARGIALRAGQWISSGAVTGVHEVPVGASVTATFNGMQVSCSIEAAQPK</sequence>
<dbReference type="Proteomes" id="UP001139451">
    <property type="component" value="Unassembled WGS sequence"/>
</dbReference>
<dbReference type="AlphaFoldDB" id="A0A9X2HJ02"/>
<protein>
    <submittedName>
        <fullName evidence="1">2-keto-4-pentenoate hydratase</fullName>
    </submittedName>
</protein>
<evidence type="ECO:0000313" key="2">
    <source>
        <dbReference type="Proteomes" id="UP001139451"/>
    </source>
</evidence>
<dbReference type="EMBL" id="JAMLDX010000007">
    <property type="protein sequence ID" value="MCP3730877.1"/>
    <property type="molecule type" value="Genomic_DNA"/>
</dbReference>
<dbReference type="RefSeq" id="WP_254293015.1">
    <property type="nucleotide sequence ID" value="NZ_JAMLDX010000007.1"/>
</dbReference>
<dbReference type="GO" id="GO:0008684">
    <property type="term" value="F:2-oxopent-4-enoate hydratase activity"/>
    <property type="evidence" value="ECO:0007669"/>
    <property type="project" value="TreeGrafter"/>
</dbReference>
<dbReference type="SUPFAM" id="SSF56529">
    <property type="entry name" value="FAH"/>
    <property type="match status" value="1"/>
</dbReference>
<dbReference type="PANTHER" id="PTHR30143">
    <property type="entry name" value="ACID HYDRATASE"/>
    <property type="match status" value="1"/>
</dbReference>
<evidence type="ECO:0000313" key="1">
    <source>
        <dbReference type="EMBL" id="MCP3730877.1"/>
    </source>
</evidence>
<comment type="caution">
    <text evidence="1">The sequence shown here is derived from an EMBL/GenBank/DDBJ whole genome shotgun (WGS) entry which is preliminary data.</text>
</comment>
<dbReference type="PANTHER" id="PTHR30143:SF0">
    <property type="entry name" value="2-KETO-4-PENTENOATE HYDRATASE"/>
    <property type="match status" value="1"/>
</dbReference>
<accession>A0A9X2HJ02</accession>
<reference evidence="1" key="1">
    <citation type="submission" date="2022-05" db="EMBL/GenBank/DDBJ databases">
        <title>Sphingomonas sp. strain MG17 Genome sequencing and assembly.</title>
        <authorList>
            <person name="Kim I."/>
        </authorList>
    </citation>
    <scope>NUCLEOTIDE SEQUENCE</scope>
    <source>
        <strain evidence="1">MG17</strain>
    </source>
</reference>
<keyword evidence="2" id="KW-1185">Reference proteome</keyword>
<proteinExistence type="predicted"/>
<gene>
    <name evidence="1" type="ORF">M9978_10590</name>
</gene>
<dbReference type="InterPro" id="IPR050772">
    <property type="entry name" value="Hydratase-Decarb/MhpD_sf"/>
</dbReference>
<name>A0A9X2HJ02_9SPHN</name>
<dbReference type="Gene3D" id="3.90.850.10">
    <property type="entry name" value="Fumarylacetoacetase-like, C-terminal domain"/>
    <property type="match status" value="1"/>
</dbReference>